<dbReference type="AlphaFoldDB" id="A0A5E4QK61"/>
<evidence type="ECO:0000313" key="2">
    <source>
        <dbReference type="Proteomes" id="UP000324832"/>
    </source>
</evidence>
<name>A0A5E4QK61_9NEOP</name>
<gene>
    <name evidence="1" type="ORF">LSINAPIS_LOCUS9509</name>
</gene>
<keyword evidence="2" id="KW-1185">Reference proteome</keyword>
<accession>A0A5E4QK61</accession>
<proteinExistence type="predicted"/>
<dbReference type="EMBL" id="FZQP02003556">
    <property type="protein sequence ID" value="VVC98429.1"/>
    <property type="molecule type" value="Genomic_DNA"/>
</dbReference>
<protein>
    <recommendedName>
        <fullName evidence="3">Protein sleepless</fullName>
    </recommendedName>
</protein>
<reference evidence="1 2" key="1">
    <citation type="submission" date="2017-07" db="EMBL/GenBank/DDBJ databases">
        <authorList>
            <person name="Talla V."/>
            <person name="Backstrom N."/>
        </authorList>
    </citation>
    <scope>NUCLEOTIDE SEQUENCE [LARGE SCALE GENOMIC DNA]</scope>
</reference>
<evidence type="ECO:0000313" key="1">
    <source>
        <dbReference type="EMBL" id="VVC98429.1"/>
    </source>
</evidence>
<organism evidence="1 2">
    <name type="scientific">Leptidea sinapis</name>
    <dbReference type="NCBI Taxonomy" id="189913"/>
    <lineage>
        <taxon>Eukaryota</taxon>
        <taxon>Metazoa</taxon>
        <taxon>Ecdysozoa</taxon>
        <taxon>Arthropoda</taxon>
        <taxon>Hexapoda</taxon>
        <taxon>Insecta</taxon>
        <taxon>Pterygota</taxon>
        <taxon>Neoptera</taxon>
        <taxon>Endopterygota</taxon>
        <taxon>Lepidoptera</taxon>
        <taxon>Glossata</taxon>
        <taxon>Ditrysia</taxon>
        <taxon>Papilionoidea</taxon>
        <taxon>Pieridae</taxon>
        <taxon>Dismorphiinae</taxon>
        <taxon>Leptidea</taxon>
    </lineage>
</organism>
<dbReference type="Proteomes" id="UP000324832">
    <property type="component" value="Unassembled WGS sequence"/>
</dbReference>
<evidence type="ECO:0008006" key="3">
    <source>
        <dbReference type="Google" id="ProtNLM"/>
    </source>
</evidence>
<sequence>MSSAFDPRCGEEFDHFNLGVVNCSLKDPIDHIPPMESTFCRVIKMDNDYKMNSCKRQTGTGELFVTYCSCNTDLCNSSSKCDRDLAVLSILSLLAVYLFKTSF</sequence>